<name>A0A098RYD2_9BACT</name>
<proteinExistence type="predicted"/>
<dbReference type="NCBIfam" id="TIGR04183">
    <property type="entry name" value="Por_Secre_tail"/>
    <property type="match status" value="1"/>
</dbReference>
<reference evidence="2 3" key="1">
    <citation type="journal article" date="2014" name="Int. J. Syst. Evol. Microbiol.">
        <title>Phaeodactylibacter xiamenensis gen. nov., sp. nov., a member of the family Saprospiraceae isolated from the marine alga Phaeodactylum tricornutum.</title>
        <authorList>
            <person name="Chen Z.Jr."/>
            <person name="Lei X."/>
            <person name="Lai Q."/>
            <person name="Li Y."/>
            <person name="Zhang B."/>
            <person name="Zhang J."/>
            <person name="Zhang H."/>
            <person name="Yang L."/>
            <person name="Zheng W."/>
            <person name="Tian Y."/>
            <person name="Yu Z."/>
            <person name="Xu H.Jr."/>
            <person name="Zheng T."/>
        </authorList>
    </citation>
    <scope>NUCLEOTIDE SEQUENCE [LARGE SCALE GENOMIC DNA]</scope>
    <source>
        <strain evidence="2 3">KD52</strain>
    </source>
</reference>
<accession>A0A098RYD2</accession>
<dbReference type="Pfam" id="PF18962">
    <property type="entry name" value="Por_Secre_tail"/>
    <property type="match status" value="1"/>
</dbReference>
<evidence type="ECO:0000259" key="1">
    <source>
        <dbReference type="Pfam" id="PF18962"/>
    </source>
</evidence>
<comment type="caution">
    <text evidence="2">The sequence shown here is derived from an EMBL/GenBank/DDBJ whole genome shotgun (WGS) entry which is preliminary data.</text>
</comment>
<dbReference type="STRING" id="1524460.IX84_31835"/>
<dbReference type="EMBL" id="JPOS01000133">
    <property type="protein sequence ID" value="KGE84806.1"/>
    <property type="molecule type" value="Genomic_DNA"/>
</dbReference>
<dbReference type="RefSeq" id="WP_044230353.1">
    <property type="nucleotide sequence ID" value="NZ_JPOS01000133.1"/>
</dbReference>
<evidence type="ECO:0000313" key="3">
    <source>
        <dbReference type="Proteomes" id="UP000029736"/>
    </source>
</evidence>
<organism evidence="2 3">
    <name type="scientific">Phaeodactylibacter xiamenensis</name>
    <dbReference type="NCBI Taxonomy" id="1524460"/>
    <lineage>
        <taxon>Bacteria</taxon>
        <taxon>Pseudomonadati</taxon>
        <taxon>Bacteroidota</taxon>
        <taxon>Saprospiria</taxon>
        <taxon>Saprospirales</taxon>
        <taxon>Haliscomenobacteraceae</taxon>
        <taxon>Phaeodactylibacter</taxon>
    </lineage>
</organism>
<keyword evidence="3" id="KW-1185">Reference proteome</keyword>
<feature type="domain" description="Secretion system C-terminal sorting" evidence="1">
    <location>
        <begin position="219"/>
        <end position="284"/>
    </location>
</feature>
<dbReference type="OrthoDB" id="1352671at2"/>
<evidence type="ECO:0000313" key="2">
    <source>
        <dbReference type="EMBL" id="KGE84806.1"/>
    </source>
</evidence>
<dbReference type="AlphaFoldDB" id="A0A098RYD2"/>
<dbReference type="Proteomes" id="UP000029736">
    <property type="component" value="Unassembled WGS sequence"/>
</dbReference>
<sequence length="286" mass="32572">MKRVFFVSLLIIIISSIVVGQQVKFYGYDSSNSLVPVDSVVFGFSSDASIGIDEELGEQDISGTPTQTYDLRVIQRTTDEFYCLYDEEANKITYDVGFDSKVNFRRTSESGAGKYFEIINMSENFEGGYFIWLGDYIDSQIDINEYYLGFFSAYSCPPNLISYSDLLDGVPGQLDGIIVTPRDWATDSLYKSFYFYLEPDSTLTSSILEVDEHNIPNFYPNPTDDILHIESVSFFNIELYDSFGKRILSSDTNAKFLNVQNLASGVYYLSFINDLYRKTEKLIITN</sequence>
<dbReference type="InterPro" id="IPR026444">
    <property type="entry name" value="Secre_tail"/>
</dbReference>
<gene>
    <name evidence="2" type="ORF">IX84_31835</name>
</gene>
<protein>
    <recommendedName>
        <fullName evidence="1">Secretion system C-terminal sorting domain-containing protein</fullName>
    </recommendedName>
</protein>